<protein>
    <recommendedName>
        <fullName evidence="3">Multidrug export protein MepA</fullName>
    </recommendedName>
</protein>
<evidence type="ECO:0000256" key="9">
    <source>
        <dbReference type="ARBA" id="ARBA00023251"/>
    </source>
</evidence>
<comment type="subcellular location">
    <subcellularLocation>
        <location evidence="1">Cell membrane</location>
        <topology evidence="1">Multi-pass membrane protein</topology>
    </subcellularLocation>
</comment>
<feature type="transmembrane region" description="Helical" evidence="10">
    <location>
        <begin position="271"/>
        <end position="293"/>
    </location>
</feature>
<evidence type="ECO:0000256" key="7">
    <source>
        <dbReference type="ARBA" id="ARBA00022989"/>
    </source>
</evidence>
<evidence type="ECO:0000256" key="1">
    <source>
        <dbReference type="ARBA" id="ARBA00004651"/>
    </source>
</evidence>
<dbReference type="RefSeq" id="WP_006873196.1">
    <property type="nucleotide sequence ID" value="NZ_DS544171.1"/>
</dbReference>
<keyword evidence="12" id="KW-1185">Reference proteome</keyword>
<evidence type="ECO:0000256" key="5">
    <source>
        <dbReference type="ARBA" id="ARBA00022475"/>
    </source>
</evidence>
<keyword evidence="4" id="KW-0813">Transport</keyword>
<feature type="transmembrane region" description="Helical" evidence="10">
    <location>
        <begin position="165"/>
        <end position="187"/>
    </location>
</feature>
<feature type="transmembrane region" description="Helical" evidence="10">
    <location>
        <begin position="234"/>
        <end position="251"/>
    </location>
</feature>
<dbReference type="GO" id="GO:0015297">
    <property type="term" value="F:antiporter activity"/>
    <property type="evidence" value="ECO:0007669"/>
    <property type="project" value="InterPro"/>
</dbReference>
<evidence type="ECO:0000313" key="12">
    <source>
        <dbReference type="Proteomes" id="UP000003803"/>
    </source>
</evidence>
<dbReference type="eggNOG" id="COG0534">
    <property type="taxonomic scope" value="Bacteria"/>
</dbReference>
<dbReference type="CDD" id="cd13143">
    <property type="entry name" value="MATE_MepA_like"/>
    <property type="match status" value="1"/>
</dbReference>
<dbReference type="Proteomes" id="UP000003803">
    <property type="component" value="Unassembled WGS sequence"/>
</dbReference>
<evidence type="ECO:0000256" key="3">
    <source>
        <dbReference type="ARBA" id="ARBA00022106"/>
    </source>
</evidence>
<feature type="transmembrane region" description="Helical" evidence="10">
    <location>
        <begin position="354"/>
        <end position="375"/>
    </location>
</feature>
<dbReference type="GO" id="GO:0042910">
    <property type="term" value="F:xenobiotic transmembrane transporter activity"/>
    <property type="evidence" value="ECO:0007669"/>
    <property type="project" value="InterPro"/>
</dbReference>
<dbReference type="InterPro" id="IPR002528">
    <property type="entry name" value="MATE_fam"/>
</dbReference>
<keyword evidence="6 10" id="KW-0812">Transmembrane</keyword>
<dbReference type="NCBIfam" id="TIGR00797">
    <property type="entry name" value="matE"/>
    <property type="match status" value="1"/>
</dbReference>
<dbReference type="InterPro" id="IPR051327">
    <property type="entry name" value="MATE_MepA_subfamily"/>
</dbReference>
<feature type="transmembrane region" description="Helical" evidence="10">
    <location>
        <begin position="314"/>
        <end position="334"/>
    </location>
</feature>
<dbReference type="GO" id="GO:0046677">
    <property type="term" value="P:response to antibiotic"/>
    <property type="evidence" value="ECO:0007669"/>
    <property type="project" value="UniProtKB-KW"/>
</dbReference>
<reference evidence="11" key="1">
    <citation type="submission" date="2007-11" db="EMBL/GenBank/DDBJ databases">
        <authorList>
            <person name="Fulton L."/>
            <person name="Clifton S."/>
            <person name="Fulton B."/>
            <person name="Xu J."/>
            <person name="Minx P."/>
            <person name="Pepin K.H."/>
            <person name="Johnson M."/>
            <person name="Thiruvilangam P."/>
            <person name="Bhonagiri V."/>
            <person name="Nash W.E."/>
            <person name="Mardis E.R."/>
            <person name="Wilson R.K."/>
        </authorList>
    </citation>
    <scope>NUCLEOTIDE SEQUENCE [LARGE SCALE GENOMIC DNA]</scope>
    <source>
        <strain evidence="11">DSM 17241</strain>
    </source>
</reference>
<dbReference type="InterPro" id="IPR045070">
    <property type="entry name" value="MATE_MepA-like"/>
</dbReference>
<keyword evidence="5" id="KW-1003">Cell membrane</keyword>
<name>B0PBX4_9FIRM</name>
<comment type="caution">
    <text evidence="11">The sequence shown here is derived from an EMBL/GenBank/DDBJ whole genome shotgun (WGS) entry which is preliminary data.</text>
</comment>
<comment type="similarity">
    <text evidence="2">Belongs to the multi antimicrobial extrusion (MATE) (TC 2.A.66.1) family. MepA subfamily.</text>
</comment>
<dbReference type="GeneID" id="72463691"/>
<sequence>MDERFANENIPRLILSLSAPAIAAQIINALYNVVDRMYIGRIPVTGTMALTGVGLTFPIIMIISAFAALVGFGGAPLASIRMGAGKRAEAQRLLGNCFSMLVLLALVLTTLLLLFKTPLLRLFGASDDTLPYADSYLSVYLIGTISVQLALGLNQFISAQGFAKTAMATVCVGAALNIILDPILIFACDMGVRGAALATVISQTVSAAWVLWFVCSTRSTLRLRVQYLRISPRVMASVLALGLSPFIMQSTESLVQIAFNTSMQSYGGDLYVSAIVIMSSVMQFFTMPVMGFAQGAQPIIGFNYGAGNYDRVKSAAKYCAVFCLAFSLLLWGVAVFFPKLPVRVFTDDPAVVELAAQIMPVFFLGMAIFGVQLALQQVFIALGQAKVSIFIALLRKLILLIPLVIILPHFITPATDGVVLAEPIADITAATTCCLLFAYKYRTLLRTSNKQA</sequence>
<dbReference type="STRING" id="169435.ERS852551_02431"/>
<dbReference type="Pfam" id="PF01554">
    <property type="entry name" value="MatE"/>
    <property type="match status" value="2"/>
</dbReference>
<proteinExistence type="inferred from homology"/>
<feature type="transmembrane region" description="Helical" evidence="10">
    <location>
        <begin position="135"/>
        <end position="153"/>
    </location>
</feature>
<dbReference type="HOGENOM" id="CLU_012893_0_0_9"/>
<accession>B0PBX4</accession>
<dbReference type="EMBL" id="ABGD02000018">
    <property type="protein sequence ID" value="EDS11100.1"/>
    <property type="molecule type" value="Genomic_DNA"/>
</dbReference>
<evidence type="ECO:0000256" key="4">
    <source>
        <dbReference type="ARBA" id="ARBA00022448"/>
    </source>
</evidence>
<dbReference type="AlphaFoldDB" id="B0PBX4"/>
<evidence type="ECO:0000256" key="10">
    <source>
        <dbReference type="SAM" id="Phobius"/>
    </source>
</evidence>
<feature type="transmembrane region" description="Helical" evidence="10">
    <location>
        <begin position="12"/>
        <end position="31"/>
    </location>
</feature>
<feature type="transmembrane region" description="Helical" evidence="10">
    <location>
        <begin position="93"/>
        <end position="115"/>
    </location>
</feature>
<reference evidence="11" key="2">
    <citation type="submission" date="2013-09" db="EMBL/GenBank/DDBJ databases">
        <title>Draft genome sequence of Anaerotruncus colihominis(DSM 17241).</title>
        <authorList>
            <person name="Sudarsanam P."/>
            <person name="Ley R."/>
            <person name="Guruge J."/>
            <person name="Turnbaugh P.J."/>
            <person name="Mahowald M."/>
            <person name="Liep D."/>
            <person name="Gordon J."/>
        </authorList>
    </citation>
    <scope>NUCLEOTIDE SEQUENCE</scope>
    <source>
        <strain evidence="11">DSM 17241</strain>
    </source>
</reference>
<organism evidence="11 12">
    <name type="scientific">Anaerotruncus colihominis DSM 17241</name>
    <dbReference type="NCBI Taxonomy" id="445972"/>
    <lineage>
        <taxon>Bacteria</taxon>
        <taxon>Bacillati</taxon>
        <taxon>Bacillota</taxon>
        <taxon>Clostridia</taxon>
        <taxon>Eubacteriales</taxon>
        <taxon>Oscillospiraceae</taxon>
        <taxon>Anaerotruncus</taxon>
    </lineage>
</organism>
<dbReference type="PANTHER" id="PTHR43823:SF3">
    <property type="entry name" value="MULTIDRUG EXPORT PROTEIN MEPA"/>
    <property type="match status" value="1"/>
</dbReference>
<feature type="transmembrane region" description="Helical" evidence="10">
    <location>
        <begin position="387"/>
        <end position="411"/>
    </location>
</feature>
<keyword evidence="9" id="KW-0046">Antibiotic resistance</keyword>
<dbReference type="InterPro" id="IPR048279">
    <property type="entry name" value="MdtK-like"/>
</dbReference>
<evidence type="ECO:0000313" key="11">
    <source>
        <dbReference type="EMBL" id="EDS11100.1"/>
    </source>
</evidence>
<dbReference type="PANTHER" id="PTHR43823">
    <property type="entry name" value="SPORULATION PROTEIN YKVU"/>
    <property type="match status" value="1"/>
</dbReference>
<dbReference type="GO" id="GO:0005886">
    <property type="term" value="C:plasma membrane"/>
    <property type="evidence" value="ECO:0007669"/>
    <property type="project" value="UniProtKB-SubCell"/>
</dbReference>
<evidence type="ECO:0000256" key="6">
    <source>
        <dbReference type="ARBA" id="ARBA00022692"/>
    </source>
</evidence>
<feature type="transmembrane region" description="Helical" evidence="10">
    <location>
        <begin position="51"/>
        <end position="72"/>
    </location>
</feature>
<keyword evidence="8 10" id="KW-0472">Membrane</keyword>
<dbReference type="PIRSF" id="PIRSF006603">
    <property type="entry name" value="DinF"/>
    <property type="match status" value="1"/>
</dbReference>
<evidence type="ECO:0000256" key="8">
    <source>
        <dbReference type="ARBA" id="ARBA00023136"/>
    </source>
</evidence>
<feature type="transmembrane region" description="Helical" evidence="10">
    <location>
        <begin position="193"/>
        <end position="214"/>
    </location>
</feature>
<gene>
    <name evidence="11" type="ORF">ANACOL_02283</name>
</gene>
<keyword evidence="7 10" id="KW-1133">Transmembrane helix</keyword>
<evidence type="ECO:0000256" key="2">
    <source>
        <dbReference type="ARBA" id="ARBA00008417"/>
    </source>
</evidence>
<feature type="transmembrane region" description="Helical" evidence="10">
    <location>
        <begin position="417"/>
        <end position="439"/>
    </location>
</feature>